<dbReference type="Pfam" id="PF09986">
    <property type="entry name" value="DUF2225"/>
    <property type="match status" value="1"/>
</dbReference>
<dbReference type="EMBL" id="CP147404">
    <property type="protein sequence ID" value="WXB92436.1"/>
    <property type="molecule type" value="Genomic_DNA"/>
</dbReference>
<dbReference type="InterPro" id="IPR011990">
    <property type="entry name" value="TPR-like_helical_dom_sf"/>
</dbReference>
<name>A0ABZ2N4B1_9BACI</name>
<dbReference type="Proteomes" id="UP001387364">
    <property type="component" value="Chromosome"/>
</dbReference>
<dbReference type="RefSeq" id="WP_338750933.1">
    <property type="nucleotide sequence ID" value="NZ_CP147404.1"/>
</dbReference>
<evidence type="ECO:0000313" key="2">
    <source>
        <dbReference type="Proteomes" id="UP001387364"/>
    </source>
</evidence>
<dbReference type="Gene3D" id="1.25.40.10">
    <property type="entry name" value="Tetratricopeptide repeat domain"/>
    <property type="match status" value="1"/>
</dbReference>
<proteinExistence type="predicted"/>
<gene>
    <name evidence="1" type="ORF">WDJ61_14530</name>
</gene>
<accession>A0ABZ2N4B1</accession>
<organism evidence="1 2">
    <name type="scientific">Bacillus kandeliae</name>
    <dbReference type="NCBI Taxonomy" id="3129297"/>
    <lineage>
        <taxon>Bacteria</taxon>
        <taxon>Bacillati</taxon>
        <taxon>Bacillota</taxon>
        <taxon>Bacilli</taxon>
        <taxon>Bacillales</taxon>
        <taxon>Bacillaceae</taxon>
        <taxon>Bacillus</taxon>
    </lineage>
</organism>
<keyword evidence="2" id="KW-1185">Reference proteome</keyword>
<protein>
    <submittedName>
        <fullName evidence="1">DUF2225 domain-containing protein</fullName>
    </submittedName>
</protein>
<sequence>MESISPFYEKQLKCPVCEEKFQTTKLRNRFVKVTDHDTDLMPIYDQDSYNPLFYHVFVCCHCGYSFSDEFSAYFAPGSKDKLIEKIKDQWVYQDYGKERTIVEAINSYKLALYSGLLKKEKHLTLAGLALRTAWLYRELGRQKEENRFMMMAADQYKEAYETEDLTSTQMSEVKVLYLIAELNRRAGDIETAVAYFSKVIEKQHMSSDKKIVDMARDRWHEIREEMKQQKEATT</sequence>
<evidence type="ECO:0000313" key="1">
    <source>
        <dbReference type="EMBL" id="WXB92436.1"/>
    </source>
</evidence>
<dbReference type="InterPro" id="IPR018708">
    <property type="entry name" value="DUF2225"/>
</dbReference>
<reference evidence="1 2" key="1">
    <citation type="submission" date="2024-02" db="EMBL/GenBank/DDBJ databases">
        <title>Seven novel Bacillus-like species.</title>
        <authorList>
            <person name="Liu G."/>
        </authorList>
    </citation>
    <scope>NUCLEOTIDE SEQUENCE [LARGE SCALE GENOMIC DNA]</scope>
    <source>
        <strain evidence="1 2">FJAT-52991</strain>
    </source>
</reference>